<evidence type="ECO:0000256" key="1">
    <source>
        <dbReference type="SAM" id="Phobius"/>
    </source>
</evidence>
<name>A0A2R6NFR4_9APHY</name>
<comment type="caution">
    <text evidence="2">The sequence shown here is derived from an EMBL/GenBank/DDBJ whole genome shotgun (WGS) entry which is preliminary data.</text>
</comment>
<keyword evidence="1" id="KW-0812">Transmembrane</keyword>
<accession>A0A2R6NFR4</accession>
<dbReference type="EMBL" id="MLYV02001294">
    <property type="protein sequence ID" value="PSR71119.1"/>
    <property type="molecule type" value="Genomic_DNA"/>
</dbReference>
<dbReference type="AlphaFoldDB" id="A0A2R6NFR4"/>
<gene>
    <name evidence="2" type="ORF">PHLCEN_2v12965</name>
</gene>
<feature type="transmembrane region" description="Helical" evidence="1">
    <location>
        <begin position="108"/>
        <end position="126"/>
    </location>
</feature>
<keyword evidence="1" id="KW-1133">Transmembrane helix</keyword>
<keyword evidence="3" id="KW-1185">Reference proteome</keyword>
<organism evidence="2 3">
    <name type="scientific">Hermanssonia centrifuga</name>
    <dbReference type="NCBI Taxonomy" id="98765"/>
    <lineage>
        <taxon>Eukaryota</taxon>
        <taxon>Fungi</taxon>
        <taxon>Dikarya</taxon>
        <taxon>Basidiomycota</taxon>
        <taxon>Agaricomycotina</taxon>
        <taxon>Agaricomycetes</taxon>
        <taxon>Polyporales</taxon>
        <taxon>Meruliaceae</taxon>
        <taxon>Hermanssonia</taxon>
    </lineage>
</organism>
<proteinExistence type="predicted"/>
<sequence length="170" mass="19663">MARTTPVTILPTSASISRTTASTSTTLQLWQSHQAECWAALFQKVCWARKQRGWVDRNIPRVNVQSKCTFRRRRWDGSRSGKKCIQEAQRRFAGVCSTKRRRRGQFDAMLVIHAGTTAIWTITVVLRNMFRTSVLDTTRAIAIVATGATRASDSIDTADRWYRREKWWRR</sequence>
<dbReference type="Proteomes" id="UP000186601">
    <property type="component" value="Unassembled WGS sequence"/>
</dbReference>
<protein>
    <submittedName>
        <fullName evidence="2">Uncharacterized protein</fullName>
    </submittedName>
</protein>
<evidence type="ECO:0000313" key="3">
    <source>
        <dbReference type="Proteomes" id="UP000186601"/>
    </source>
</evidence>
<evidence type="ECO:0000313" key="2">
    <source>
        <dbReference type="EMBL" id="PSR71119.1"/>
    </source>
</evidence>
<reference evidence="2 3" key="1">
    <citation type="submission" date="2018-02" db="EMBL/GenBank/DDBJ databases">
        <title>Genome sequence of the basidiomycete white-rot fungus Phlebia centrifuga.</title>
        <authorList>
            <person name="Granchi Z."/>
            <person name="Peng M."/>
            <person name="de Vries R.P."/>
            <person name="Hilden K."/>
            <person name="Makela M.R."/>
            <person name="Grigoriev I."/>
            <person name="Riley R."/>
        </authorList>
    </citation>
    <scope>NUCLEOTIDE SEQUENCE [LARGE SCALE GENOMIC DNA]</scope>
    <source>
        <strain evidence="2 3">FBCC195</strain>
    </source>
</reference>
<keyword evidence="1" id="KW-0472">Membrane</keyword>